<evidence type="ECO:0000313" key="2">
    <source>
        <dbReference type="Proteomes" id="UP000320216"/>
    </source>
</evidence>
<dbReference type="CDD" id="cd02970">
    <property type="entry name" value="PRX_like2"/>
    <property type="match status" value="1"/>
</dbReference>
<organism evidence="1 2">
    <name type="scientific">Humibacter ginsenosidimutans</name>
    <dbReference type="NCBI Taxonomy" id="2599293"/>
    <lineage>
        <taxon>Bacteria</taxon>
        <taxon>Bacillati</taxon>
        <taxon>Actinomycetota</taxon>
        <taxon>Actinomycetes</taxon>
        <taxon>Micrococcales</taxon>
        <taxon>Microbacteriaceae</taxon>
        <taxon>Humibacter</taxon>
    </lineage>
</organism>
<dbReference type="InterPro" id="IPR036249">
    <property type="entry name" value="Thioredoxin-like_sf"/>
</dbReference>
<dbReference type="KEGG" id="huw:FPZ11_01360"/>
<accession>A0A5B8M110</accession>
<keyword evidence="2" id="KW-1185">Reference proteome</keyword>
<evidence type="ECO:0000313" key="1">
    <source>
        <dbReference type="EMBL" id="QDZ13624.1"/>
    </source>
</evidence>
<gene>
    <name evidence="1" type="ORF">FPZ11_01360</name>
</gene>
<sequence>MTRIAVGDVIERRPFTSIHDRTFTVPDDDRIVHLQFRRFAGCPVCNLHLHQVGARLGELTDAGILEVAFFHSRPEVMRDFQGELPFDAVADPERIVYREFGVERITLGMAWRALVPHVWTTAIRSLRWTQRRRGLRGSVGEGENVLGLPAEFLIAPNGTVLTAHYGRSVDDHWSVDEILSHAAAERSRL</sequence>
<dbReference type="Gene3D" id="3.40.30.10">
    <property type="entry name" value="Glutaredoxin"/>
    <property type="match status" value="1"/>
</dbReference>
<reference evidence="1 2" key="1">
    <citation type="submission" date="2019-07" db="EMBL/GenBank/DDBJ databases">
        <title>Full genome sequence of Humibacter sp. WJ7-1.</title>
        <authorList>
            <person name="Im W.-T."/>
        </authorList>
    </citation>
    <scope>NUCLEOTIDE SEQUENCE [LARGE SCALE GENOMIC DNA]</scope>
    <source>
        <strain evidence="1 2">WJ7-1</strain>
    </source>
</reference>
<dbReference type="SUPFAM" id="SSF52833">
    <property type="entry name" value="Thioredoxin-like"/>
    <property type="match status" value="1"/>
</dbReference>
<dbReference type="InterPro" id="IPR032801">
    <property type="entry name" value="PXL2A/B/C"/>
</dbReference>
<protein>
    <submittedName>
        <fullName evidence="1">AhpC/TSA family protein</fullName>
    </submittedName>
</protein>
<dbReference type="Proteomes" id="UP000320216">
    <property type="component" value="Chromosome"/>
</dbReference>
<dbReference type="AlphaFoldDB" id="A0A5B8M110"/>
<dbReference type="RefSeq" id="WP_146317730.1">
    <property type="nucleotide sequence ID" value="NZ_CP042305.1"/>
</dbReference>
<proteinExistence type="predicted"/>
<dbReference type="Pfam" id="PF13911">
    <property type="entry name" value="AhpC-TSA_2"/>
    <property type="match status" value="1"/>
</dbReference>
<name>A0A5B8M110_9MICO</name>
<dbReference type="EMBL" id="CP042305">
    <property type="protein sequence ID" value="QDZ13624.1"/>
    <property type="molecule type" value="Genomic_DNA"/>
</dbReference>
<dbReference type="OrthoDB" id="9809746at2"/>